<comment type="cofactor">
    <cofactor evidence="4">
        <name>Mg(2+)</name>
        <dbReference type="ChEBI" id="CHEBI:18420"/>
    </cofactor>
</comment>
<name>A0ABV8B174_9BACI</name>
<sequence length="189" mass="21536">MNIKASIRNEVKESLQQLTSETHKTWSDEIANTLFETNWWQESTVIALTISRGKEVSTTSIIQKAWESGKTVVVPKCDPKDYSMKFYKITSFSQLETVYFGLKEPIVSKTVYYDARDIDLIVVPGVVFAKDGYRIGYGGGYYDRYLVHFHGKKIALAFSIQLQQEVPFEQHDIPVEAIVTNEGVIVCHD</sequence>
<dbReference type="EMBL" id="JBHRZT010000020">
    <property type="protein sequence ID" value="MFC3882916.1"/>
    <property type="molecule type" value="Genomic_DNA"/>
</dbReference>
<dbReference type="Proteomes" id="UP001595752">
    <property type="component" value="Unassembled WGS sequence"/>
</dbReference>
<comment type="catalytic activity">
    <reaction evidence="4">
        <text>(6S)-5-formyl-5,6,7,8-tetrahydrofolate + ATP = (6R)-5,10-methenyltetrahydrofolate + ADP + phosphate</text>
        <dbReference type="Rhea" id="RHEA:10488"/>
        <dbReference type="ChEBI" id="CHEBI:30616"/>
        <dbReference type="ChEBI" id="CHEBI:43474"/>
        <dbReference type="ChEBI" id="CHEBI:57455"/>
        <dbReference type="ChEBI" id="CHEBI:57457"/>
        <dbReference type="ChEBI" id="CHEBI:456216"/>
        <dbReference type="EC" id="6.3.3.2"/>
    </reaction>
</comment>
<keyword evidence="6" id="KW-1185">Reference proteome</keyword>
<evidence type="ECO:0000256" key="1">
    <source>
        <dbReference type="ARBA" id="ARBA00010638"/>
    </source>
</evidence>
<evidence type="ECO:0000313" key="6">
    <source>
        <dbReference type="Proteomes" id="UP001595752"/>
    </source>
</evidence>
<dbReference type="PANTHER" id="PTHR23407:SF1">
    <property type="entry name" value="5-FORMYLTETRAHYDROFOLATE CYCLO-LIGASE"/>
    <property type="match status" value="1"/>
</dbReference>
<evidence type="ECO:0000256" key="4">
    <source>
        <dbReference type="RuleBase" id="RU361279"/>
    </source>
</evidence>
<evidence type="ECO:0000256" key="3">
    <source>
        <dbReference type="ARBA" id="ARBA00022840"/>
    </source>
</evidence>
<keyword evidence="3 4" id="KW-0067">ATP-binding</keyword>
<dbReference type="PIRSF" id="PIRSF006806">
    <property type="entry name" value="FTHF_cligase"/>
    <property type="match status" value="1"/>
</dbReference>
<dbReference type="GO" id="GO:0030272">
    <property type="term" value="F:5-formyltetrahydrofolate cyclo-ligase activity"/>
    <property type="evidence" value="ECO:0007669"/>
    <property type="project" value="UniProtKB-EC"/>
</dbReference>
<keyword evidence="4" id="KW-0460">Magnesium</keyword>
<comment type="caution">
    <text evidence="5">The sequence shown here is derived from an EMBL/GenBank/DDBJ whole genome shotgun (WGS) entry which is preliminary data.</text>
</comment>
<keyword evidence="2 4" id="KW-0547">Nucleotide-binding</keyword>
<dbReference type="NCBIfam" id="TIGR02727">
    <property type="entry name" value="MTHFS_bact"/>
    <property type="match status" value="1"/>
</dbReference>
<protein>
    <recommendedName>
        <fullName evidence="4">5-formyltetrahydrofolate cyclo-ligase</fullName>
        <ecNumber evidence="4">6.3.3.2</ecNumber>
    </recommendedName>
</protein>
<keyword evidence="5" id="KW-0436">Ligase</keyword>
<dbReference type="Gene3D" id="3.40.50.10420">
    <property type="entry name" value="NagB/RpiA/CoA transferase-like"/>
    <property type="match status" value="1"/>
</dbReference>
<reference evidence="6" key="1">
    <citation type="journal article" date="2019" name="Int. J. Syst. Evol. Microbiol.">
        <title>The Global Catalogue of Microorganisms (GCM) 10K type strain sequencing project: providing services to taxonomists for standard genome sequencing and annotation.</title>
        <authorList>
            <consortium name="The Broad Institute Genomics Platform"/>
            <consortium name="The Broad Institute Genome Sequencing Center for Infectious Disease"/>
            <person name="Wu L."/>
            <person name="Ma J."/>
        </authorList>
    </citation>
    <scope>NUCLEOTIDE SEQUENCE [LARGE SCALE GENOMIC DNA]</scope>
    <source>
        <strain evidence="6">CCUG 61889</strain>
    </source>
</reference>
<gene>
    <name evidence="5" type="ORF">ACFOU2_05100</name>
</gene>
<dbReference type="RefSeq" id="WP_377912816.1">
    <property type="nucleotide sequence ID" value="NZ_JBHRZT010000020.1"/>
</dbReference>
<comment type="similarity">
    <text evidence="1 4">Belongs to the 5-formyltetrahydrofolate cyclo-ligase family.</text>
</comment>
<evidence type="ECO:0000313" key="5">
    <source>
        <dbReference type="EMBL" id="MFC3882916.1"/>
    </source>
</evidence>
<dbReference type="PANTHER" id="PTHR23407">
    <property type="entry name" value="ATPASE INHIBITOR/5-FORMYLTETRAHYDROFOLATE CYCLO-LIGASE"/>
    <property type="match status" value="1"/>
</dbReference>
<evidence type="ECO:0000256" key="2">
    <source>
        <dbReference type="ARBA" id="ARBA00022741"/>
    </source>
</evidence>
<dbReference type="InterPro" id="IPR024185">
    <property type="entry name" value="FTHF_cligase-like_sf"/>
</dbReference>
<accession>A0ABV8B174</accession>
<dbReference type="Pfam" id="PF01812">
    <property type="entry name" value="5-FTHF_cyc-lig"/>
    <property type="match status" value="1"/>
</dbReference>
<keyword evidence="4" id="KW-0479">Metal-binding</keyword>
<organism evidence="5 6">
    <name type="scientific">Bacillus songklensis</name>
    <dbReference type="NCBI Taxonomy" id="1069116"/>
    <lineage>
        <taxon>Bacteria</taxon>
        <taxon>Bacillati</taxon>
        <taxon>Bacillota</taxon>
        <taxon>Bacilli</taxon>
        <taxon>Bacillales</taxon>
        <taxon>Bacillaceae</taxon>
        <taxon>Bacillus</taxon>
    </lineage>
</organism>
<dbReference type="InterPro" id="IPR037171">
    <property type="entry name" value="NagB/RpiA_transferase-like"/>
</dbReference>
<dbReference type="InterPro" id="IPR002698">
    <property type="entry name" value="FTHF_cligase"/>
</dbReference>
<dbReference type="EC" id="6.3.3.2" evidence="4"/>
<dbReference type="SUPFAM" id="SSF100950">
    <property type="entry name" value="NagB/RpiA/CoA transferase-like"/>
    <property type="match status" value="1"/>
</dbReference>
<proteinExistence type="inferred from homology"/>